<dbReference type="NCBIfam" id="TIGR01484">
    <property type="entry name" value="HAD-SF-IIB"/>
    <property type="match status" value="1"/>
</dbReference>
<dbReference type="GO" id="GO:0050531">
    <property type="term" value="F:mannosyl-3-phosphoglycerate phosphatase activity"/>
    <property type="evidence" value="ECO:0007669"/>
    <property type="project" value="InterPro"/>
</dbReference>
<sequence length="286" mass="31729">MTTRPLIFTDIDGTLLDHYDYSFSHAIDVIEALNERHIPIIANTSKTFAEMEKLQQTIGFNSPFISENGAVIYIPIGYFDQQPQDTFTQGYYWVKEFCQPRTYWLELLTEHAPAFDDDFIGFSTLSVEALCEVTDLSPDNAKLALIRHYGEPLLWQGDEASKQAFIALMTGVGAQMLQGGRFLHVGGDTDKGKAMKWLADVYVKQYHAPVITIALGDSGNDTAMLEAADIAIQIKSPVHDFPVLATKKQSIKSSLYGPKGWAECITQTLLSSSDESQKNQLTFGGA</sequence>
<protein>
    <submittedName>
        <fullName evidence="5">HAD-IIB family hydrolase</fullName>
    </submittedName>
</protein>
<dbReference type="NCBIfam" id="TIGR01486">
    <property type="entry name" value="HAD-SF-IIB-MPGP"/>
    <property type="match status" value="1"/>
</dbReference>
<dbReference type="GO" id="GO:0005829">
    <property type="term" value="C:cytosol"/>
    <property type="evidence" value="ECO:0007669"/>
    <property type="project" value="TreeGrafter"/>
</dbReference>
<evidence type="ECO:0000313" key="6">
    <source>
        <dbReference type="Proteomes" id="UP000273778"/>
    </source>
</evidence>
<dbReference type="PANTHER" id="PTHR10000">
    <property type="entry name" value="PHOSPHOSERINE PHOSPHATASE"/>
    <property type="match status" value="1"/>
</dbReference>
<dbReference type="RefSeq" id="WP_124012185.1">
    <property type="nucleotide sequence ID" value="NZ_CP034073.1"/>
</dbReference>
<dbReference type="SFLD" id="SFLDG01142">
    <property type="entry name" value="C2.B.2:_Mannosyl-3-phosphoglyc"/>
    <property type="match status" value="1"/>
</dbReference>
<dbReference type="Gene3D" id="3.30.980.20">
    <property type="entry name" value="Putative mannosyl-3-phosphoglycerate phosphatase, domain 2"/>
    <property type="match status" value="1"/>
</dbReference>
<evidence type="ECO:0000313" key="4">
    <source>
        <dbReference type="EMBL" id="AZG35342.1"/>
    </source>
</evidence>
<reference evidence="7" key="2">
    <citation type="submission" date="2018-11" db="EMBL/GenBank/DDBJ databases">
        <title>Shewanella sp. R106.</title>
        <authorList>
            <person name="Hwang Y.J."/>
            <person name="Hwang C.Y."/>
        </authorList>
    </citation>
    <scope>NUCLEOTIDE SEQUENCE [LARGE SCALE GENOMIC DNA]</scope>
    <source>
        <strain evidence="7">R106</strain>
    </source>
</reference>
<keyword evidence="6" id="KW-1185">Reference proteome</keyword>
<evidence type="ECO:0000256" key="1">
    <source>
        <dbReference type="ARBA" id="ARBA00022723"/>
    </source>
</evidence>
<dbReference type="AlphaFoldDB" id="A0A3N4E445"/>
<name>A0A3N4E445_9GAMM</name>
<accession>A0A3N4E445</accession>
<dbReference type="Proteomes" id="UP000273778">
    <property type="component" value="Chromosome"/>
</dbReference>
<keyword evidence="3" id="KW-0460">Magnesium</keyword>
<dbReference type="GO" id="GO:0000287">
    <property type="term" value="F:magnesium ion binding"/>
    <property type="evidence" value="ECO:0007669"/>
    <property type="project" value="TreeGrafter"/>
</dbReference>
<dbReference type="InterPro" id="IPR006379">
    <property type="entry name" value="HAD-SF_hydro_IIB"/>
</dbReference>
<evidence type="ECO:0000313" key="7">
    <source>
        <dbReference type="Proteomes" id="UP000278855"/>
    </source>
</evidence>
<dbReference type="OrthoDB" id="193379at2"/>
<dbReference type="SFLD" id="SFLDS00003">
    <property type="entry name" value="Haloacid_Dehalogenase"/>
    <property type="match status" value="1"/>
</dbReference>
<dbReference type="InterPro" id="IPR006381">
    <property type="entry name" value="HAD-SF-IIB-MPGP"/>
</dbReference>
<keyword evidence="2 5" id="KW-0378">Hydrolase</keyword>
<reference evidence="5" key="3">
    <citation type="submission" date="2018-11" db="EMBL/GenBank/DDBJ databases">
        <authorList>
            <person name="Hwang Y.J."/>
            <person name="Hwang C.Y."/>
        </authorList>
    </citation>
    <scope>NUCLEOTIDE SEQUENCE</scope>
    <source>
        <strain evidence="5">R106</strain>
    </source>
</reference>
<dbReference type="InterPro" id="IPR036412">
    <property type="entry name" value="HAD-like_sf"/>
</dbReference>
<dbReference type="NCBIfam" id="NF001218">
    <property type="entry name" value="PRK00192.1-5"/>
    <property type="match status" value="1"/>
</dbReference>
<dbReference type="PANTHER" id="PTHR10000:SF8">
    <property type="entry name" value="HAD SUPERFAMILY HYDROLASE-LIKE, TYPE 3"/>
    <property type="match status" value="1"/>
</dbReference>
<dbReference type="GO" id="GO:0051479">
    <property type="term" value="P:mannosylglycerate biosynthetic process"/>
    <property type="evidence" value="ECO:0007669"/>
    <property type="project" value="InterPro"/>
</dbReference>
<dbReference type="EMBL" id="CP034073">
    <property type="protein sequence ID" value="AZG35342.1"/>
    <property type="molecule type" value="Genomic_DNA"/>
</dbReference>
<dbReference type="Gene3D" id="3.40.50.1000">
    <property type="entry name" value="HAD superfamily/HAD-like"/>
    <property type="match status" value="1"/>
</dbReference>
<proteinExistence type="predicted"/>
<reference evidence="4 6" key="1">
    <citation type="submission" date="2018-11" db="EMBL/GenBank/DDBJ databases">
        <title>Shewanella sp. M2.</title>
        <authorList>
            <person name="Hwang Y.J."/>
            <person name="Hwang C.Y."/>
        </authorList>
    </citation>
    <scope>NUCLEOTIDE SEQUENCE [LARGE SCALE GENOMIC DNA]</scope>
    <source>
        <strain evidence="4 6">M2</strain>
    </source>
</reference>
<dbReference type="EMBL" id="RKKB01000002">
    <property type="protein sequence ID" value="RPA32853.1"/>
    <property type="molecule type" value="Genomic_DNA"/>
</dbReference>
<gene>
    <name evidence="5" type="ORF">EGC77_05620</name>
    <name evidence="4" type="ORF">EGC80_10700</name>
</gene>
<keyword evidence="1" id="KW-0479">Metal-binding</keyword>
<dbReference type="Proteomes" id="UP000278855">
    <property type="component" value="Unassembled WGS sequence"/>
</dbReference>
<evidence type="ECO:0000256" key="3">
    <source>
        <dbReference type="ARBA" id="ARBA00022842"/>
    </source>
</evidence>
<dbReference type="Pfam" id="PF08282">
    <property type="entry name" value="Hydrolase_3"/>
    <property type="match status" value="1"/>
</dbReference>
<organism evidence="5 7">
    <name type="scientific">Shewanella psychromarinicola</name>
    <dbReference type="NCBI Taxonomy" id="2487742"/>
    <lineage>
        <taxon>Bacteria</taxon>
        <taxon>Pseudomonadati</taxon>
        <taxon>Pseudomonadota</taxon>
        <taxon>Gammaproteobacteria</taxon>
        <taxon>Alteromonadales</taxon>
        <taxon>Shewanellaceae</taxon>
        <taxon>Shewanella</taxon>
    </lineage>
</organism>
<evidence type="ECO:0000256" key="2">
    <source>
        <dbReference type="ARBA" id="ARBA00022801"/>
    </source>
</evidence>
<dbReference type="SFLD" id="SFLDG01140">
    <property type="entry name" value="C2.B:_Phosphomannomutase_and_P"/>
    <property type="match status" value="1"/>
</dbReference>
<dbReference type="InterPro" id="IPR023214">
    <property type="entry name" value="HAD_sf"/>
</dbReference>
<evidence type="ECO:0000313" key="5">
    <source>
        <dbReference type="EMBL" id="RPA32853.1"/>
    </source>
</evidence>
<dbReference type="SUPFAM" id="SSF56784">
    <property type="entry name" value="HAD-like"/>
    <property type="match status" value="1"/>
</dbReference>
<dbReference type="KEGG" id="spsr:EGC80_10700"/>